<dbReference type="SUPFAM" id="SSF56300">
    <property type="entry name" value="Metallo-dependent phosphatases"/>
    <property type="match status" value="1"/>
</dbReference>
<evidence type="ECO:0000313" key="2">
    <source>
        <dbReference type="EMBL" id="MEE2525615.1"/>
    </source>
</evidence>
<reference evidence="2 3" key="1">
    <citation type="submission" date="2024-01" db="EMBL/GenBank/DDBJ databases">
        <title>Hyphobacterium bacterium isolated from marine sediment.</title>
        <authorList>
            <person name="Zhao S."/>
        </authorList>
    </citation>
    <scope>NUCLEOTIDE SEQUENCE [LARGE SCALE GENOMIC DNA]</scope>
    <source>
        <strain evidence="3">HN65</strain>
    </source>
</reference>
<dbReference type="CDD" id="cd07423">
    <property type="entry name" value="MPP_Prp_like"/>
    <property type="match status" value="1"/>
</dbReference>
<comment type="caution">
    <text evidence="2">The sequence shown here is derived from an EMBL/GenBank/DDBJ whole genome shotgun (WGS) entry which is preliminary data.</text>
</comment>
<sequence>MIHDEPLVWQKEDGPFDIIGDVHGCMRELEKLLEKLGYEVRTRGPRGKRSAEISHPEGRRIIFVGDLVDRGPHSMDVLRLAMKAEKDGISRCVVGNHDDKFLRWLKGRDVQVGASLKTTIVESKSEKPKFLEKVRKYLDGLPSHLVLAGGRLIVAHAGLPERYHGIENRTSRALAMYGETTGQTDDLGFPIRLDWARNYRGAATVVHGHVADRKVRTKNNVWSLDTGCVYGGKLTALRWPEMELVQVKAKRDWFPNPRWN</sequence>
<dbReference type="RefSeq" id="WP_330198275.1">
    <property type="nucleotide sequence ID" value="NZ_JAZDRP010000002.1"/>
</dbReference>
<dbReference type="InterPro" id="IPR029052">
    <property type="entry name" value="Metallo-depent_PP-like"/>
</dbReference>
<dbReference type="Proteomes" id="UP001354971">
    <property type="component" value="Unassembled WGS sequence"/>
</dbReference>
<dbReference type="InterPro" id="IPR050126">
    <property type="entry name" value="Ap4A_hydrolase"/>
</dbReference>
<dbReference type="InterPro" id="IPR006186">
    <property type="entry name" value="Ser/Thr-sp_prot-phosphatase"/>
</dbReference>
<keyword evidence="3" id="KW-1185">Reference proteome</keyword>
<evidence type="ECO:0000259" key="1">
    <source>
        <dbReference type="Pfam" id="PF00149"/>
    </source>
</evidence>
<dbReference type="InterPro" id="IPR004843">
    <property type="entry name" value="Calcineurin-like_PHP"/>
</dbReference>
<dbReference type="InterPro" id="IPR041780">
    <property type="entry name" value="MPP_PrpE-like"/>
</dbReference>
<gene>
    <name evidence="2" type="ORF">V0U79_04495</name>
</gene>
<proteinExistence type="predicted"/>
<dbReference type="Gene3D" id="3.60.21.10">
    <property type="match status" value="1"/>
</dbReference>
<name>A0ABU7LNX9_9PROT</name>
<dbReference type="PANTHER" id="PTHR42850">
    <property type="entry name" value="METALLOPHOSPHOESTERASE"/>
    <property type="match status" value="1"/>
</dbReference>
<accession>A0ABU7LNX9</accession>
<dbReference type="EMBL" id="JAZDRP010000002">
    <property type="protein sequence ID" value="MEE2525615.1"/>
    <property type="molecule type" value="Genomic_DNA"/>
</dbReference>
<dbReference type="Pfam" id="PF00149">
    <property type="entry name" value="Metallophos"/>
    <property type="match status" value="1"/>
</dbReference>
<dbReference type="PANTHER" id="PTHR42850:SF7">
    <property type="entry name" value="BIS(5'-NUCLEOSYL)-TETRAPHOSPHATASE PRPE [ASYMMETRICAL]"/>
    <property type="match status" value="1"/>
</dbReference>
<protein>
    <submittedName>
        <fullName evidence="2">Metallophosphoesterase</fullName>
    </submittedName>
</protein>
<evidence type="ECO:0000313" key="3">
    <source>
        <dbReference type="Proteomes" id="UP001354971"/>
    </source>
</evidence>
<feature type="domain" description="Calcineurin-like phosphoesterase" evidence="1">
    <location>
        <begin position="15"/>
        <end position="210"/>
    </location>
</feature>
<dbReference type="PRINTS" id="PR00114">
    <property type="entry name" value="STPHPHTASE"/>
</dbReference>
<organism evidence="2 3">
    <name type="scientific">Hyphobacterium lacteum</name>
    <dbReference type="NCBI Taxonomy" id="3116575"/>
    <lineage>
        <taxon>Bacteria</taxon>
        <taxon>Pseudomonadati</taxon>
        <taxon>Pseudomonadota</taxon>
        <taxon>Alphaproteobacteria</taxon>
        <taxon>Maricaulales</taxon>
        <taxon>Maricaulaceae</taxon>
        <taxon>Hyphobacterium</taxon>
    </lineage>
</organism>